<comment type="caution">
    <text evidence="2">The sequence shown here is derived from an EMBL/GenBank/DDBJ whole genome shotgun (WGS) entry which is preliminary data.</text>
</comment>
<evidence type="ECO:0000256" key="1">
    <source>
        <dbReference type="SAM" id="Coils"/>
    </source>
</evidence>
<name>A0A9N8VUV3_FUNMO</name>
<dbReference type="EMBL" id="CAJVPP010000301">
    <property type="protein sequence ID" value="CAG8467195.1"/>
    <property type="molecule type" value="Genomic_DNA"/>
</dbReference>
<evidence type="ECO:0000313" key="2">
    <source>
        <dbReference type="EMBL" id="CAG8467195.1"/>
    </source>
</evidence>
<evidence type="ECO:0000313" key="3">
    <source>
        <dbReference type="Proteomes" id="UP000789375"/>
    </source>
</evidence>
<feature type="coiled-coil region" evidence="1">
    <location>
        <begin position="13"/>
        <end position="40"/>
    </location>
</feature>
<accession>A0A9N8VUV3</accession>
<gene>
    <name evidence="2" type="ORF">FMOSSE_LOCUS2334</name>
</gene>
<protein>
    <submittedName>
        <fullName evidence="2">11112_t:CDS:1</fullName>
    </submittedName>
</protein>
<dbReference type="Proteomes" id="UP000789375">
    <property type="component" value="Unassembled WGS sequence"/>
</dbReference>
<dbReference type="AlphaFoldDB" id="A0A9N8VUV3"/>
<organism evidence="2 3">
    <name type="scientific">Funneliformis mosseae</name>
    <name type="common">Endomycorrhizal fungus</name>
    <name type="synonym">Glomus mosseae</name>
    <dbReference type="NCBI Taxonomy" id="27381"/>
    <lineage>
        <taxon>Eukaryota</taxon>
        <taxon>Fungi</taxon>
        <taxon>Fungi incertae sedis</taxon>
        <taxon>Mucoromycota</taxon>
        <taxon>Glomeromycotina</taxon>
        <taxon>Glomeromycetes</taxon>
        <taxon>Glomerales</taxon>
        <taxon>Glomeraceae</taxon>
        <taxon>Funneliformis</taxon>
    </lineage>
</organism>
<proteinExistence type="predicted"/>
<sequence>MVINFESALKELEAKHTQELQIIEQRIKNLEKSNEELCRLFSQFKSMEEMVREREEEETKAKQKGFVN</sequence>
<reference evidence="2" key="1">
    <citation type="submission" date="2021-06" db="EMBL/GenBank/DDBJ databases">
        <authorList>
            <person name="Kallberg Y."/>
            <person name="Tangrot J."/>
            <person name="Rosling A."/>
        </authorList>
    </citation>
    <scope>NUCLEOTIDE SEQUENCE</scope>
    <source>
        <strain evidence="2">87-6 pot B 2015</strain>
    </source>
</reference>
<keyword evidence="1" id="KW-0175">Coiled coil</keyword>
<keyword evidence="3" id="KW-1185">Reference proteome</keyword>